<sequence length="250" mass="25305">MNDPQAAVADAGVAHDHVPFTPRQVLGALFVAGGAAALVLASGVLEPSRRLLVWPLAAGLLGVLQVRFGDRLLARTIGLCLAAAGALAIVGALTTDLGRAPDALVVVGALGSMALGVNVLARTARMREVEHPGQVRLLHILSGGEIRFGAQRFGGGDATSVLGAVDLDLRDAHIAPGETVVLDVLAVLGGVDLRVPPDWEVDNRVLAIVGAVDVAATAPSGGAGGGRSGARPRLRIEGLVVLGGLEVKRS</sequence>
<keyword evidence="1" id="KW-0472">Membrane</keyword>
<name>A0A518CXI7_9BACT</name>
<proteinExistence type="predicted"/>
<protein>
    <submittedName>
        <fullName evidence="2">Uncharacterized protein</fullName>
    </submittedName>
</protein>
<keyword evidence="3" id="KW-1185">Reference proteome</keyword>
<dbReference type="PANTHER" id="PTHR40763">
    <property type="entry name" value="MEMBRANE PROTEIN-RELATED"/>
    <property type="match status" value="1"/>
</dbReference>
<evidence type="ECO:0000313" key="3">
    <source>
        <dbReference type="Proteomes" id="UP000319342"/>
    </source>
</evidence>
<dbReference type="RefSeq" id="WP_145184491.1">
    <property type="nucleotide sequence ID" value="NZ_CP036290.1"/>
</dbReference>
<organism evidence="2 3">
    <name type="scientific">Rohdeia mirabilis</name>
    <dbReference type="NCBI Taxonomy" id="2528008"/>
    <lineage>
        <taxon>Bacteria</taxon>
        <taxon>Pseudomonadati</taxon>
        <taxon>Planctomycetota</taxon>
        <taxon>Planctomycetia</taxon>
        <taxon>Planctomycetia incertae sedis</taxon>
        <taxon>Rohdeia</taxon>
    </lineage>
</organism>
<dbReference type="EMBL" id="CP036290">
    <property type="protein sequence ID" value="QDU83917.1"/>
    <property type="molecule type" value="Genomic_DNA"/>
</dbReference>
<dbReference type="AlphaFoldDB" id="A0A518CXI7"/>
<feature type="transmembrane region" description="Helical" evidence="1">
    <location>
        <begin position="25"/>
        <end position="45"/>
    </location>
</feature>
<keyword evidence="1" id="KW-0812">Transmembrane</keyword>
<gene>
    <name evidence="2" type="ORF">Pla163_10180</name>
</gene>
<reference evidence="2 3" key="1">
    <citation type="submission" date="2019-02" db="EMBL/GenBank/DDBJ databases">
        <title>Deep-cultivation of Planctomycetes and their phenomic and genomic characterization uncovers novel biology.</title>
        <authorList>
            <person name="Wiegand S."/>
            <person name="Jogler M."/>
            <person name="Boedeker C."/>
            <person name="Pinto D."/>
            <person name="Vollmers J."/>
            <person name="Rivas-Marin E."/>
            <person name="Kohn T."/>
            <person name="Peeters S.H."/>
            <person name="Heuer A."/>
            <person name="Rast P."/>
            <person name="Oberbeckmann S."/>
            <person name="Bunk B."/>
            <person name="Jeske O."/>
            <person name="Meyerdierks A."/>
            <person name="Storesund J.E."/>
            <person name="Kallscheuer N."/>
            <person name="Luecker S."/>
            <person name="Lage O.M."/>
            <person name="Pohl T."/>
            <person name="Merkel B.J."/>
            <person name="Hornburger P."/>
            <person name="Mueller R.-W."/>
            <person name="Bruemmer F."/>
            <person name="Labrenz M."/>
            <person name="Spormann A.M."/>
            <person name="Op den Camp H."/>
            <person name="Overmann J."/>
            <person name="Amann R."/>
            <person name="Jetten M.S.M."/>
            <person name="Mascher T."/>
            <person name="Medema M.H."/>
            <person name="Devos D.P."/>
            <person name="Kaster A.-K."/>
            <person name="Ovreas L."/>
            <person name="Rohde M."/>
            <person name="Galperin M.Y."/>
            <person name="Jogler C."/>
        </authorList>
    </citation>
    <scope>NUCLEOTIDE SEQUENCE [LARGE SCALE GENOMIC DNA]</scope>
    <source>
        <strain evidence="2 3">Pla163</strain>
    </source>
</reference>
<evidence type="ECO:0000313" key="2">
    <source>
        <dbReference type="EMBL" id="QDU83917.1"/>
    </source>
</evidence>
<dbReference type="Proteomes" id="UP000319342">
    <property type="component" value="Chromosome"/>
</dbReference>
<keyword evidence="1" id="KW-1133">Transmembrane helix</keyword>
<feature type="transmembrane region" description="Helical" evidence="1">
    <location>
        <begin position="103"/>
        <end position="121"/>
    </location>
</feature>
<dbReference type="PANTHER" id="PTHR40763:SF5">
    <property type="entry name" value="MEMBRANE PROTEIN"/>
    <property type="match status" value="1"/>
</dbReference>
<evidence type="ECO:0000256" key="1">
    <source>
        <dbReference type="SAM" id="Phobius"/>
    </source>
</evidence>
<feature type="transmembrane region" description="Helical" evidence="1">
    <location>
        <begin position="76"/>
        <end position="97"/>
    </location>
</feature>
<accession>A0A518CXI7</accession>